<dbReference type="Proteomes" id="UP001375240">
    <property type="component" value="Unassembled WGS sequence"/>
</dbReference>
<evidence type="ECO:0000313" key="2">
    <source>
        <dbReference type="Proteomes" id="UP001375240"/>
    </source>
</evidence>
<comment type="caution">
    <text evidence="1">The sequence shown here is derived from an EMBL/GenBank/DDBJ whole genome shotgun (WGS) entry which is preliminary data.</text>
</comment>
<accession>A0AAV9UMN5</accession>
<gene>
    <name evidence="1" type="ORF">TWF696_007916</name>
</gene>
<name>A0AAV9UMN5_9PEZI</name>
<organism evidence="1 2">
    <name type="scientific">Orbilia brochopaga</name>
    <dbReference type="NCBI Taxonomy" id="3140254"/>
    <lineage>
        <taxon>Eukaryota</taxon>
        <taxon>Fungi</taxon>
        <taxon>Dikarya</taxon>
        <taxon>Ascomycota</taxon>
        <taxon>Pezizomycotina</taxon>
        <taxon>Orbiliomycetes</taxon>
        <taxon>Orbiliales</taxon>
        <taxon>Orbiliaceae</taxon>
        <taxon>Orbilia</taxon>
    </lineage>
</organism>
<reference evidence="1 2" key="1">
    <citation type="submission" date="2019-10" db="EMBL/GenBank/DDBJ databases">
        <authorList>
            <person name="Palmer J.M."/>
        </authorList>
    </citation>
    <scope>NUCLEOTIDE SEQUENCE [LARGE SCALE GENOMIC DNA]</scope>
    <source>
        <strain evidence="1 2">TWF696</strain>
    </source>
</reference>
<evidence type="ECO:0000313" key="1">
    <source>
        <dbReference type="EMBL" id="KAK6344274.1"/>
    </source>
</evidence>
<dbReference type="AlphaFoldDB" id="A0AAV9UMN5"/>
<dbReference type="EMBL" id="JAVHNQ010000006">
    <property type="protein sequence ID" value="KAK6344274.1"/>
    <property type="molecule type" value="Genomic_DNA"/>
</dbReference>
<proteinExistence type="predicted"/>
<sequence>MVRQLGTASHEAELPLRVKRAFASLETSWYKLQTTPSLPIESTIRAQLKVIQDAVESQSTVDLLTALSQLLQLRRVLCNAIHRQQRITYTQNIIQSLVELHHTTIILDARLISLQRIDISAIEADLLEERKQRVSEDALMECFKLMIECEEKLEMRFLTLKELDDHEFRSVVTMHMKNLKSLLNQAMAVSERMLSFAENVRLRLFMELMEKSAEEMRPGDFEGQDERIDRTIEWLLGESSQL</sequence>
<keyword evidence="2" id="KW-1185">Reference proteome</keyword>
<protein>
    <submittedName>
        <fullName evidence="1">Uncharacterized protein</fullName>
    </submittedName>
</protein>